<evidence type="ECO:0000313" key="2">
    <source>
        <dbReference type="EMBL" id="KAK8764952.1"/>
    </source>
</evidence>
<feature type="compositionally biased region" description="Basic and acidic residues" evidence="1">
    <location>
        <begin position="151"/>
        <end position="167"/>
    </location>
</feature>
<dbReference type="Proteomes" id="UP001321473">
    <property type="component" value="Unassembled WGS sequence"/>
</dbReference>
<evidence type="ECO:0000313" key="3">
    <source>
        <dbReference type="Proteomes" id="UP001321473"/>
    </source>
</evidence>
<feature type="region of interest" description="Disordered" evidence="1">
    <location>
        <begin position="151"/>
        <end position="215"/>
    </location>
</feature>
<sequence length="215" mass="23882">MGSKGVGFIKNKVGVFVRKRKRERNEGDTDSGAEGDADDSMDENSNRRPPSLPPIQGKEDAPQLLNMPAGTLRAPFRYMGVSSGSDAGGNVTEDDDSDVTNDDSDFDYNGEYGDADDSKRYSVSSVKRKKFIRNGGFKAFKKLKRAKSMRSEKKRISYPIPDEHIEYPDEEQDEYVVASTLDLDDANADAGSVHTQQDEDDENDSNMFSLVSRIM</sequence>
<proteinExistence type="predicted"/>
<name>A0AAQ4DR62_AMBAM</name>
<organism evidence="2 3">
    <name type="scientific">Amblyomma americanum</name>
    <name type="common">Lone star tick</name>
    <dbReference type="NCBI Taxonomy" id="6943"/>
    <lineage>
        <taxon>Eukaryota</taxon>
        <taxon>Metazoa</taxon>
        <taxon>Ecdysozoa</taxon>
        <taxon>Arthropoda</taxon>
        <taxon>Chelicerata</taxon>
        <taxon>Arachnida</taxon>
        <taxon>Acari</taxon>
        <taxon>Parasitiformes</taxon>
        <taxon>Ixodida</taxon>
        <taxon>Ixodoidea</taxon>
        <taxon>Ixodidae</taxon>
        <taxon>Amblyomminae</taxon>
        <taxon>Amblyomma</taxon>
    </lineage>
</organism>
<feature type="compositionally biased region" description="Acidic residues" evidence="1">
    <location>
        <begin position="92"/>
        <end position="108"/>
    </location>
</feature>
<evidence type="ECO:0000256" key="1">
    <source>
        <dbReference type="SAM" id="MobiDB-lite"/>
    </source>
</evidence>
<dbReference type="AlphaFoldDB" id="A0AAQ4DR62"/>
<comment type="caution">
    <text evidence="2">The sequence shown here is derived from an EMBL/GenBank/DDBJ whole genome shotgun (WGS) entry which is preliminary data.</text>
</comment>
<reference evidence="2 3" key="1">
    <citation type="journal article" date="2023" name="Arcadia Sci">
        <title>De novo assembly of a long-read Amblyomma americanum tick genome.</title>
        <authorList>
            <person name="Chou S."/>
            <person name="Poskanzer K.E."/>
            <person name="Rollins M."/>
            <person name="Thuy-Boun P.S."/>
        </authorList>
    </citation>
    <scope>NUCLEOTIDE SEQUENCE [LARGE SCALE GENOMIC DNA]</scope>
    <source>
        <strain evidence="2">F_SG_1</strain>
        <tissue evidence="2">Salivary glands</tissue>
    </source>
</reference>
<gene>
    <name evidence="2" type="ORF">V5799_032442</name>
</gene>
<protein>
    <submittedName>
        <fullName evidence="2">Uncharacterized protein</fullName>
    </submittedName>
</protein>
<accession>A0AAQ4DR62</accession>
<keyword evidence="3" id="KW-1185">Reference proteome</keyword>
<dbReference type="EMBL" id="JARKHS020027897">
    <property type="protein sequence ID" value="KAK8764952.1"/>
    <property type="molecule type" value="Genomic_DNA"/>
</dbReference>
<feature type="region of interest" description="Disordered" evidence="1">
    <location>
        <begin position="17"/>
        <end position="125"/>
    </location>
</feature>
<feature type="compositionally biased region" description="Acidic residues" evidence="1">
    <location>
        <begin position="28"/>
        <end position="42"/>
    </location>
</feature>